<dbReference type="InterPro" id="IPR020084">
    <property type="entry name" value="NUDIX_hydrolase_CS"/>
</dbReference>
<reference evidence="9 10" key="1">
    <citation type="submission" date="2016-06" db="EMBL/GenBank/DDBJ databases">
        <authorList>
            <person name="Kjaerup R.B."/>
            <person name="Dalgaard T.S."/>
            <person name="Juul-Madsen H.R."/>
        </authorList>
    </citation>
    <scope>NUCLEOTIDE SEQUENCE [LARGE SCALE GENOMIC DNA]</scope>
    <source>
        <strain evidence="9 10">1S159</strain>
    </source>
</reference>
<dbReference type="InterPro" id="IPR036938">
    <property type="entry name" value="PAP2/HPO_sf"/>
</dbReference>
<feature type="transmembrane region" description="Helical" evidence="6">
    <location>
        <begin position="218"/>
        <end position="235"/>
    </location>
</feature>
<keyword evidence="3 9" id="KW-0378">Hydrolase</keyword>
<proteinExistence type="predicted"/>
<accession>A0A1B9NUJ5</accession>
<feature type="transmembrane region" description="Helical" evidence="6">
    <location>
        <begin position="365"/>
        <end position="389"/>
    </location>
</feature>
<gene>
    <name evidence="9" type="ORF">A6E04_19035</name>
</gene>
<dbReference type="PANTHER" id="PTHR14969">
    <property type="entry name" value="SPHINGOSINE-1-PHOSPHATE PHOSPHOHYDROLASE"/>
    <property type="match status" value="1"/>
</dbReference>
<dbReference type="PROSITE" id="PS00893">
    <property type="entry name" value="NUDIX_BOX"/>
    <property type="match status" value="1"/>
</dbReference>
<dbReference type="Gene3D" id="1.20.144.10">
    <property type="entry name" value="Phosphatidic acid phosphatase type 2/haloperoxidase"/>
    <property type="match status" value="1"/>
</dbReference>
<evidence type="ECO:0000256" key="2">
    <source>
        <dbReference type="ARBA" id="ARBA00012374"/>
    </source>
</evidence>
<dbReference type="GO" id="GO:0050380">
    <property type="term" value="F:undecaprenyl-diphosphatase activity"/>
    <property type="evidence" value="ECO:0007669"/>
    <property type="project" value="UniProtKB-EC"/>
</dbReference>
<dbReference type="EMBL" id="MAJU01000029">
    <property type="protein sequence ID" value="OCH17704.1"/>
    <property type="molecule type" value="Genomic_DNA"/>
</dbReference>
<dbReference type="InterPro" id="IPR015797">
    <property type="entry name" value="NUDIX_hydrolase-like_dom_sf"/>
</dbReference>
<feature type="signal peptide" evidence="7">
    <location>
        <begin position="1"/>
        <end position="22"/>
    </location>
</feature>
<dbReference type="CDD" id="cd01610">
    <property type="entry name" value="PAP2_like"/>
    <property type="match status" value="1"/>
</dbReference>
<dbReference type="EC" id="3.6.1.27" evidence="2"/>
<evidence type="ECO:0000256" key="6">
    <source>
        <dbReference type="SAM" id="Phobius"/>
    </source>
</evidence>
<organism evidence="9 10">
    <name type="scientific">Aliivibrio logei</name>
    <name type="common">Vibrio logei</name>
    <dbReference type="NCBI Taxonomy" id="688"/>
    <lineage>
        <taxon>Bacteria</taxon>
        <taxon>Pseudomonadati</taxon>
        <taxon>Pseudomonadota</taxon>
        <taxon>Gammaproteobacteria</taxon>
        <taxon>Vibrionales</taxon>
        <taxon>Vibrionaceae</taxon>
        <taxon>Aliivibrio</taxon>
    </lineage>
</organism>
<comment type="catalytic activity">
    <reaction evidence="5">
        <text>di-trans,octa-cis-undecaprenyl diphosphate + H2O = di-trans,octa-cis-undecaprenyl phosphate + phosphate + H(+)</text>
        <dbReference type="Rhea" id="RHEA:28094"/>
        <dbReference type="ChEBI" id="CHEBI:15377"/>
        <dbReference type="ChEBI" id="CHEBI:15378"/>
        <dbReference type="ChEBI" id="CHEBI:43474"/>
        <dbReference type="ChEBI" id="CHEBI:58405"/>
        <dbReference type="ChEBI" id="CHEBI:60392"/>
        <dbReference type="EC" id="3.6.1.27"/>
    </reaction>
</comment>
<dbReference type="InterPro" id="IPR000326">
    <property type="entry name" value="PAP2/HPO"/>
</dbReference>
<dbReference type="RefSeq" id="WP_065612090.1">
    <property type="nucleotide sequence ID" value="NZ_CAWMPN010000029.1"/>
</dbReference>
<feature type="transmembrane region" description="Helical" evidence="6">
    <location>
        <begin position="242"/>
        <end position="261"/>
    </location>
</feature>
<protein>
    <recommendedName>
        <fullName evidence="2">undecaprenyl-diphosphate phosphatase</fullName>
        <ecNumber evidence="2">3.6.1.27</ecNumber>
    </recommendedName>
    <alternativeName>
        <fullName evidence="4">Undecaprenyl pyrophosphate phosphatase</fullName>
    </alternativeName>
</protein>
<keyword evidence="6" id="KW-1133">Transmembrane helix</keyword>
<dbReference type="Proteomes" id="UP000093523">
    <property type="component" value="Unassembled WGS sequence"/>
</dbReference>
<evidence type="ECO:0000256" key="1">
    <source>
        <dbReference type="ARBA" id="ARBA00001946"/>
    </source>
</evidence>
<feature type="transmembrane region" description="Helical" evidence="6">
    <location>
        <begin position="314"/>
        <end position="335"/>
    </location>
</feature>
<keyword evidence="6" id="KW-0812">Transmembrane</keyword>
<feature type="transmembrane region" description="Helical" evidence="6">
    <location>
        <begin position="424"/>
        <end position="441"/>
    </location>
</feature>
<dbReference type="InterPro" id="IPR020476">
    <property type="entry name" value="Nudix_hydrolase"/>
</dbReference>
<dbReference type="OrthoDB" id="5918940at2"/>
<evidence type="ECO:0000256" key="4">
    <source>
        <dbReference type="ARBA" id="ARBA00032707"/>
    </source>
</evidence>
<comment type="cofactor">
    <cofactor evidence="1">
        <name>Mg(2+)</name>
        <dbReference type="ChEBI" id="CHEBI:18420"/>
    </cofactor>
</comment>
<evidence type="ECO:0000313" key="10">
    <source>
        <dbReference type="Proteomes" id="UP000093523"/>
    </source>
</evidence>
<dbReference type="SUPFAM" id="SSF55811">
    <property type="entry name" value="Nudix"/>
    <property type="match status" value="1"/>
</dbReference>
<dbReference type="PROSITE" id="PS51462">
    <property type="entry name" value="NUDIX"/>
    <property type="match status" value="1"/>
</dbReference>
<dbReference type="STRING" id="688.A6E04_19035"/>
<feature type="transmembrane region" description="Helical" evidence="6">
    <location>
        <begin position="456"/>
        <end position="477"/>
    </location>
</feature>
<dbReference type="InterPro" id="IPR000086">
    <property type="entry name" value="NUDIX_hydrolase_dom"/>
</dbReference>
<keyword evidence="6" id="KW-0472">Membrane</keyword>
<feature type="transmembrane region" description="Helical" evidence="6">
    <location>
        <begin position="281"/>
        <end position="302"/>
    </location>
</feature>
<feature type="transmembrane region" description="Helical" evidence="6">
    <location>
        <begin position="341"/>
        <end position="358"/>
    </location>
</feature>
<dbReference type="PRINTS" id="PR00502">
    <property type="entry name" value="NUDIXFAMILY"/>
</dbReference>
<dbReference type="Pfam" id="PF00293">
    <property type="entry name" value="NUDIX"/>
    <property type="match status" value="1"/>
</dbReference>
<evidence type="ECO:0000256" key="7">
    <source>
        <dbReference type="SAM" id="SignalP"/>
    </source>
</evidence>
<sequence>MIKIVFRYIILLCVLFSTHIFAAEGMEPKGAVCVIDDGHRVVLIKELITGKYSLPGGLIDEGETPQQAAEREAWEEAGLIVTAKDLLYKDDNAFFYRCKSESDIVVFDLETSNGFYRVPAWFAPHYGIETDAVYLTEPYKLGSEYYRYPYQLELLQQWIIKPKTSYNKVAWVKNLVEQAPEIHQTELSILSSLRSSIDGLPNVVNVSIKLIFTVINETGQEAFFYFLFIFALVYFDRRTALALLFGIVITIVFAGIAKQGLGLPRPFVYIPQLQLTPAYGFGMPSMNSMLSVVMYGIFYLALKRENLSSKVVKTWGIVFICFVLAQATARVWLGVHFITDAIVGIALGAMVVVHFSLMEKRHGNLIYNVISSVYFWLIMSVLISGIAFVMLYMNYLYMAAVCWGVTLAISLSDYQKITTVRNRLIVLISLIMAVVAARWMTEHLLNAVERSSESVLIIKASANFTLIFLLIMAVTYLPKWLNKIK</sequence>
<dbReference type="SMART" id="SM00014">
    <property type="entry name" value="acidPPc"/>
    <property type="match status" value="1"/>
</dbReference>
<evidence type="ECO:0000256" key="5">
    <source>
        <dbReference type="ARBA" id="ARBA00047594"/>
    </source>
</evidence>
<feature type="domain" description="Nudix hydrolase" evidence="8">
    <location>
        <begin position="26"/>
        <end position="161"/>
    </location>
</feature>
<keyword evidence="7" id="KW-0732">Signal</keyword>
<evidence type="ECO:0000259" key="8">
    <source>
        <dbReference type="PROSITE" id="PS51462"/>
    </source>
</evidence>
<evidence type="ECO:0000256" key="3">
    <source>
        <dbReference type="ARBA" id="ARBA00022801"/>
    </source>
</evidence>
<comment type="caution">
    <text evidence="9">The sequence shown here is derived from an EMBL/GenBank/DDBJ whole genome shotgun (WGS) entry which is preliminary data.</text>
</comment>
<feature type="chain" id="PRO_5008632156" description="undecaprenyl-diphosphate phosphatase" evidence="7">
    <location>
        <begin position="23"/>
        <end position="485"/>
    </location>
</feature>
<dbReference type="PANTHER" id="PTHR14969:SF13">
    <property type="entry name" value="AT30094P"/>
    <property type="match status" value="1"/>
</dbReference>
<name>A0A1B9NUJ5_ALILO</name>
<dbReference type="AlphaFoldDB" id="A0A1B9NUJ5"/>
<dbReference type="Pfam" id="PF01569">
    <property type="entry name" value="PAP2"/>
    <property type="match status" value="1"/>
</dbReference>
<evidence type="ECO:0000313" key="9">
    <source>
        <dbReference type="EMBL" id="OCH17704.1"/>
    </source>
</evidence>
<feature type="transmembrane region" description="Helical" evidence="6">
    <location>
        <begin position="395"/>
        <end position="412"/>
    </location>
</feature>
<dbReference type="SUPFAM" id="SSF48317">
    <property type="entry name" value="Acid phosphatase/Vanadium-dependent haloperoxidase"/>
    <property type="match status" value="1"/>
</dbReference>
<dbReference type="Gene3D" id="3.90.79.10">
    <property type="entry name" value="Nucleoside Triphosphate Pyrophosphohydrolase"/>
    <property type="match status" value="1"/>
</dbReference>